<comment type="caution">
    <text evidence="2">The sequence shown here is derived from an EMBL/GenBank/DDBJ whole genome shotgun (WGS) entry which is preliminary data.</text>
</comment>
<feature type="region of interest" description="Disordered" evidence="1">
    <location>
        <begin position="83"/>
        <end position="108"/>
    </location>
</feature>
<evidence type="ECO:0000313" key="2">
    <source>
        <dbReference type="EMBL" id="GBP85443.1"/>
    </source>
</evidence>
<dbReference type="Proteomes" id="UP000299102">
    <property type="component" value="Unassembled WGS sequence"/>
</dbReference>
<protein>
    <submittedName>
        <fullName evidence="2">Uncharacterized protein</fullName>
    </submittedName>
</protein>
<gene>
    <name evidence="2" type="ORF">EVAR_55204_1</name>
</gene>
<evidence type="ECO:0000313" key="3">
    <source>
        <dbReference type="Proteomes" id="UP000299102"/>
    </source>
</evidence>
<keyword evidence="3" id="KW-1185">Reference proteome</keyword>
<evidence type="ECO:0000256" key="1">
    <source>
        <dbReference type="SAM" id="MobiDB-lite"/>
    </source>
</evidence>
<organism evidence="2 3">
    <name type="scientific">Eumeta variegata</name>
    <name type="common">Bagworm moth</name>
    <name type="synonym">Eumeta japonica</name>
    <dbReference type="NCBI Taxonomy" id="151549"/>
    <lineage>
        <taxon>Eukaryota</taxon>
        <taxon>Metazoa</taxon>
        <taxon>Ecdysozoa</taxon>
        <taxon>Arthropoda</taxon>
        <taxon>Hexapoda</taxon>
        <taxon>Insecta</taxon>
        <taxon>Pterygota</taxon>
        <taxon>Neoptera</taxon>
        <taxon>Endopterygota</taxon>
        <taxon>Lepidoptera</taxon>
        <taxon>Glossata</taxon>
        <taxon>Ditrysia</taxon>
        <taxon>Tineoidea</taxon>
        <taxon>Psychidae</taxon>
        <taxon>Oiketicinae</taxon>
        <taxon>Eumeta</taxon>
    </lineage>
</organism>
<name>A0A4C1ZE77_EUMVA</name>
<reference evidence="2 3" key="1">
    <citation type="journal article" date="2019" name="Commun. Biol.">
        <title>The bagworm genome reveals a unique fibroin gene that provides high tensile strength.</title>
        <authorList>
            <person name="Kono N."/>
            <person name="Nakamura H."/>
            <person name="Ohtoshi R."/>
            <person name="Tomita M."/>
            <person name="Numata K."/>
            <person name="Arakawa K."/>
        </authorList>
    </citation>
    <scope>NUCLEOTIDE SEQUENCE [LARGE SCALE GENOMIC DNA]</scope>
</reference>
<dbReference type="EMBL" id="BGZK01001736">
    <property type="protein sequence ID" value="GBP85443.1"/>
    <property type="molecule type" value="Genomic_DNA"/>
</dbReference>
<dbReference type="AlphaFoldDB" id="A0A4C1ZE77"/>
<sequence>MVKGAGRWSDKWTTGALTHWTNRKRGTYNFTDEFSQRTGTIGPPWSTSTDRRLLKGVAAQGGGGRGRQSKVFHLRVQVRGIRIPEPGDRVHSAGRGLPAPFSPLNAGPLTFFRRHHRRRRARYK</sequence>
<proteinExistence type="predicted"/>
<accession>A0A4C1ZE77</accession>